<organism evidence="2 3">
    <name type="scientific">Anabarilius grahami</name>
    <name type="common">Kanglang fish</name>
    <name type="synonym">Barilius grahami</name>
    <dbReference type="NCBI Taxonomy" id="495550"/>
    <lineage>
        <taxon>Eukaryota</taxon>
        <taxon>Metazoa</taxon>
        <taxon>Chordata</taxon>
        <taxon>Craniata</taxon>
        <taxon>Vertebrata</taxon>
        <taxon>Euteleostomi</taxon>
        <taxon>Actinopterygii</taxon>
        <taxon>Neopterygii</taxon>
        <taxon>Teleostei</taxon>
        <taxon>Ostariophysi</taxon>
        <taxon>Cypriniformes</taxon>
        <taxon>Xenocyprididae</taxon>
        <taxon>Xenocypridinae</taxon>
        <taxon>Xenocypridinae incertae sedis</taxon>
        <taxon>Anabarilius</taxon>
    </lineage>
</organism>
<dbReference type="Proteomes" id="UP000281406">
    <property type="component" value="Unassembled WGS sequence"/>
</dbReference>
<evidence type="ECO:0000313" key="2">
    <source>
        <dbReference type="EMBL" id="ROI65364.1"/>
    </source>
</evidence>
<dbReference type="AlphaFoldDB" id="A0A3N0XLI7"/>
<evidence type="ECO:0000313" key="3">
    <source>
        <dbReference type="Proteomes" id="UP000281406"/>
    </source>
</evidence>
<proteinExistence type="predicted"/>
<dbReference type="EMBL" id="RJVU01069868">
    <property type="protein sequence ID" value="ROI65364.1"/>
    <property type="molecule type" value="Genomic_DNA"/>
</dbReference>
<feature type="region of interest" description="Disordered" evidence="1">
    <location>
        <begin position="168"/>
        <end position="188"/>
    </location>
</feature>
<comment type="caution">
    <text evidence="2">The sequence shown here is derived from an EMBL/GenBank/DDBJ whole genome shotgun (WGS) entry which is preliminary data.</text>
</comment>
<name>A0A3N0XLI7_ANAGA</name>
<reference evidence="2 3" key="1">
    <citation type="submission" date="2018-10" db="EMBL/GenBank/DDBJ databases">
        <title>Genome assembly for a Yunnan-Guizhou Plateau 3E fish, Anabarilius grahami (Regan), and its evolutionary and genetic applications.</title>
        <authorList>
            <person name="Jiang W."/>
        </authorList>
    </citation>
    <scope>NUCLEOTIDE SEQUENCE [LARGE SCALE GENOMIC DNA]</scope>
    <source>
        <strain evidence="2">AG-KIZ</strain>
        <tissue evidence="2">Muscle</tissue>
    </source>
</reference>
<sequence>MDIPAVRLLCLEQGEQTLEDNTRTFIETACFTHYPDYCTFYRVSLNAACRAQLSREGPQPNFAAFVEWELVNCNSSFTICLGEEDLASTTPDPDPDQQPSRSTECSHEPSPRGATELRLAAESERDETSDPVREPAAALVKELTVESEGVEESPAHCTAAEATVWSVVPRSPPPASSTRTPPRHISSSLAPTSLISTSSARLHPSSGSALVIRRPALTSGLHSSGFASSLRPSGSVGFLTPSSSTLVLCRSGSPAVFWSPTCASVVRAVGIAMSHRILSAALARLHFGYTLVSFSTCSTSVSHCLGVISPSSTMAPPSIGSTMGSLLGYSLGPTVLLLLQVPPVSLAPPTICAALVPPVSCWVICMLSCRHLSPLPPSAVGPSTARGRAYHGGGVLLQP</sequence>
<gene>
    <name evidence="2" type="ORF">DPX16_0346</name>
</gene>
<evidence type="ECO:0000256" key="1">
    <source>
        <dbReference type="SAM" id="MobiDB-lite"/>
    </source>
</evidence>
<protein>
    <submittedName>
        <fullName evidence="2">Uncharacterized protein</fullName>
    </submittedName>
</protein>
<accession>A0A3N0XLI7</accession>
<feature type="region of interest" description="Disordered" evidence="1">
    <location>
        <begin position="85"/>
        <end position="115"/>
    </location>
</feature>
<keyword evidence="3" id="KW-1185">Reference proteome</keyword>